<evidence type="ECO:0000256" key="7">
    <source>
        <dbReference type="SAM" id="Phobius"/>
    </source>
</evidence>
<dbReference type="PANTHER" id="PTHR23504:SF15">
    <property type="entry name" value="MAJOR FACILITATOR SUPERFAMILY (MFS) PROFILE DOMAIN-CONTAINING PROTEIN"/>
    <property type="match status" value="1"/>
</dbReference>
<accession>A0A0D2FH28</accession>
<feature type="compositionally biased region" description="Basic and acidic residues" evidence="6">
    <location>
        <begin position="528"/>
        <end position="544"/>
    </location>
</feature>
<feature type="transmembrane region" description="Helical" evidence="7">
    <location>
        <begin position="124"/>
        <end position="143"/>
    </location>
</feature>
<evidence type="ECO:0000313" key="10">
    <source>
        <dbReference type="Proteomes" id="UP000054266"/>
    </source>
</evidence>
<dbReference type="EMBL" id="KN846960">
    <property type="protein sequence ID" value="KIW66030.1"/>
    <property type="molecule type" value="Genomic_DNA"/>
</dbReference>
<feature type="transmembrane region" description="Helical" evidence="7">
    <location>
        <begin position="23"/>
        <end position="45"/>
    </location>
</feature>
<keyword evidence="5 7" id="KW-0472">Membrane</keyword>
<evidence type="ECO:0000256" key="3">
    <source>
        <dbReference type="ARBA" id="ARBA00022692"/>
    </source>
</evidence>
<feature type="domain" description="Major facilitator superfamily (MFS) profile" evidence="8">
    <location>
        <begin position="22"/>
        <end position="530"/>
    </location>
</feature>
<feature type="transmembrane region" description="Helical" evidence="7">
    <location>
        <begin position="195"/>
        <end position="216"/>
    </location>
</feature>
<evidence type="ECO:0000256" key="5">
    <source>
        <dbReference type="ARBA" id="ARBA00023136"/>
    </source>
</evidence>
<feature type="transmembrane region" description="Helical" evidence="7">
    <location>
        <begin position="155"/>
        <end position="175"/>
    </location>
</feature>
<dbReference type="Pfam" id="PF07690">
    <property type="entry name" value="MFS_1"/>
    <property type="match status" value="1"/>
</dbReference>
<dbReference type="AlphaFoldDB" id="A0A0D2FH28"/>
<dbReference type="GO" id="GO:0016020">
    <property type="term" value="C:membrane"/>
    <property type="evidence" value="ECO:0007669"/>
    <property type="project" value="UniProtKB-SubCell"/>
</dbReference>
<comment type="subcellular location">
    <subcellularLocation>
        <location evidence="1">Membrane</location>
        <topology evidence="1">Multi-pass membrane protein</topology>
    </subcellularLocation>
</comment>
<dbReference type="Proteomes" id="UP000054266">
    <property type="component" value="Unassembled WGS sequence"/>
</dbReference>
<feature type="transmembrane region" description="Helical" evidence="7">
    <location>
        <begin position="375"/>
        <end position="398"/>
    </location>
</feature>
<keyword evidence="3 7" id="KW-0812">Transmembrane</keyword>
<dbReference type="InterPro" id="IPR020846">
    <property type="entry name" value="MFS_dom"/>
</dbReference>
<dbReference type="SUPFAM" id="SSF103473">
    <property type="entry name" value="MFS general substrate transporter"/>
    <property type="match status" value="1"/>
</dbReference>
<evidence type="ECO:0000256" key="6">
    <source>
        <dbReference type="SAM" id="MobiDB-lite"/>
    </source>
</evidence>
<sequence>MPNRLARLFLGEHVDDSFPFRQLGVLAICRLCEPIAFMSIFPYAYRMIESFNITQDESQISVYAGMLITAFAFAEFSTSMVWGRISDRVGRKPVLIMGLVGTALSMICFGFARTLPGAVLARALGGLLNGNVGVLQTTVAELVTKKEHQPRAYSVMPVIWSIGSIIGPSIGGTLAMPCDNLGFRRGGIFDKYPFLLPNLFCVAILVFGITVGILFLEETHAEKKNNPDFGRELAKMLLKCGNRRQTPQTDEMGAHTRIAGKPAFALALAQEEPTELLFDDNDPPPGYRSMESSPLLRSASTAEIDAEMLREKDSRGVVKTFSRQVILIVVAYAFLAYHSVSFDALMPTFLSEERMQSKPVLPFKFSGGFGLSTRAIGFMMAVQGAYSIFAQFFIFPFMAKRLGTLYSSRLVLTIWPLLYFAVPYLVLLPDRLQKPGIYLSLVTKVTFQAISFPSNAILLANAVHSKTVLGTVNGFAASMACLARAFGPIVTGSVHSAGLKLGCSGLAWWACGLVCAAGALESFWMEDPDSRPDRPGSEGEERTCEPLLHPSVVEPSDELLSPRTERMSFIADLDLTEMAPEKA</sequence>
<organism evidence="9 10">
    <name type="scientific">Phialophora macrospora</name>
    <dbReference type="NCBI Taxonomy" id="1851006"/>
    <lineage>
        <taxon>Eukaryota</taxon>
        <taxon>Fungi</taxon>
        <taxon>Dikarya</taxon>
        <taxon>Ascomycota</taxon>
        <taxon>Pezizomycotina</taxon>
        <taxon>Eurotiomycetes</taxon>
        <taxon>Chaetothyriomycetidae</taxon>
        <taxon>Chaetothyriales</taxon>
        <taxon>Herpotrichiellaceae</taxon>
        <taxon>Phialophora</taxon>
    </lineage>
</organism>
<evidence type="ECO:0000256" key="2">
    <source>
        <dbReference type="ARBA" id="ARBA00022448"/>
    </source>
</evidence>
<feature type="transmembrane region" description="Helical" evidence="7">
    <location>
        <begin position="60"/>
        <end position="82"/>
    </location>
</feature>
<keyword evidence="10" id="KW-1185">Reference proteome</keyword>
<dbReference type="PANTHER" id="PTHR23504">
    <property type="entry name" value="MAJOR FACILITATOR SUPERFAMILY DOMAIN-CONTAINING PROTEIN 10"/>
    <property type="match status" value="1"/>
</dbReference>
<reference evidence="9 10" key="1">
    <citation type="submission" date="2015-01" db="EMBL/GenBank/DDBJ databases">
        <title>The Genome Sequence of Capronia semiimmersa CBS27337.</title>
        <authorList>
            <consortium name="The Broad Institute Genomics Platform"/>
            <person name="Cuomo C."/>
            <person name="de Hoog S."/>
            <person name="Gorbushina A."/>
            <person name="Stielow B."/>
            <person name="Teixiera M."/>
            <person name="Abouelleil A."/>
            <person name="Chapman S.B."/>
            <person name="Priest M."/>
            <person name="Young S.K."/>
            <person name="Wortman J."/>
            <person name="Nusbaum C."/>
            <person name="Birren B."/>
        </authorList>
    </citation>
    <scope>NUCLEOTIDE SEQUENCE [LARGE SCALE GENOMIC DNA]</scope>
    <source>
        <strain evidence="9 10">CBS 27337</strain>
    </source>
</reference>
<keyword evidence="2" id="KW-0813">Transport</keyword>
<dbReference type="PROSITE" id="PS50850">
    <property type="entry name" value="MFS"/>
    <property type="match status" value="1"/>
</dbReference>
<evidence type="ECO:0000259" key="8">
    <source>
        <dbReference type="PROSITE" id="PS50850"/>
    </source>
</evidence>
<feature type="transmembrane region" description="Helical" evidence="7">
    <location>
        <begin position="506"/>
        <end position="524"/>
    </location>
</feature>
<dbReference type="InterPro" id="IPR011701">
    <property type="entry name" value="MFS"/>
</dbReference>
<proteinExistence type="predicted"/>
<evidence type="ECO:0000313" key="9">
    <source>
        <dbReference type="EMBL" id="KIW66030.1"/>
    </source>
</evidence>
<dbReference type="CDD" id="cd17330">
    <property type="entry name" value="MFS_SLC46_TetA_like"/>
    <property type="match status" value="1"/>
</dbReference>
<feature type="transmembrane region" description="Helical" evidence="7">
    <location>
        <begin position="320"/>
        <end position="340"/>
    </location>
</feature>
<feature type="transmembrane region" description="Helical" evidence="7">
    <location>
        <begin position="94"/>
        <end position="112"/>
    </location>
</feature>
<feature type="transmembrane region" description="Helical" evidence="7">
    <location>
        <begin position="467"/>
        <end position="486"/>
    </location>
</feature>
<evidence type="ECO:0000256" key="4">
    <source>
        <dbReference type="ARBA" id="ARBA00022989"/>
    </source>
</evidence>
<evidence type="ECO:0000256" key="1">
    <source>
        <dbReference type="ARBA" id="ARBA00004141"/>
    </source>
</evidence>
<feature type="transmembrane region" description="Helical" evidence="7">
    <location>
        <begin position="410"/>
        <end position="426"/>
    </location>
</feature>
<gene>
    <name evidence="9" type="ORF">PV04_08239</name>
</gene>
<protein>
    <recommendedName>
        <fullName evidence="8">Major facilitator superfamily (MFS) profile domain-containing protein</fullName>
    </recommendedName>
</protein>
<dbReference type="HOGENOM" id="CLU_001265_54_5_1"/>
<dbReference type="Gene3D" id="1.20.1250.20">
    <property type="entry name" value="MFS general substrate transporter like domains"/>
    <property type="match status" value="1"/>
</dbReference>
<name>A0A0D2FH28_9EURO</name>
<keyword evidence="4 7" id="KW-1133">Transmembrane helix</keyword>
<feature type="transmembrane region" description="Helical" evidence="7">
    <location>
        <begin position="438"/>
        <end position="460"/>
    </location>
</feature>
<dbReference type="GO" id="GO:0022857">
    <property type="term" value="F:transmembrane transporter activity"/>
    <property type="evidence" value="ECO:0007669"/>
    <property type="project" value="InterPro"/>
</dbReference>
<dbReference type="InterPro" id="IPR036259">
    <property type="entry name" value="MFS_trans_sf"/>
</dbReference>
<feature type="region of interest" description="Disordered" evidence="6">
    <location>
        <begin position="526"/>
        <end position="548"/>
    </location>
</feature>